<proteinExistence type="predicted"/>
<evidence type="ECO:0000313" key="3">
    <source>
        <dbReference type="EMBL" id="MBP2243812.1"/>
    </source>
</evidence>
<evidence type="ECO:0000256" key="1">
    <source>
        <dbReference type="SAM" id="Coils"/>
    </source>
</evidence>
<evidence type="ECO:0000313" key="4">
    <source>
        <dbReference type="Proteomes" id="UP000810207"/>
    </source>
</evidence>
<keyword evidence="3" id="KW-0131">Cell cycle</keyword>
<keyword evidence="3" id="KW-0132">Cell division</keyword>
<evidence type="ECO:0000256" key="2">
    <source>
        <dbReference type="SAM" id="MobiDB-lite"/>
    </source>
</evidence>
<comment type="caution">
    <text evidence="3">The sequence shown here is derived from an EMBL/GenBank/DDBJ whole genome shotgun (WGS) entry which is preliminary data.</text>
</comment>
<dbReference type="RefSeq" id="WP_211080979.1">
    <property type="nucleotide sequence ID" value="NZ_CBCSLC010000013.1"/>
</dbReference>
<protein>
    <submittedName>
        <fullName evidence="3">Cell division protein FtsB</fullName>
    </submittedName>
</protein>
<sequence>MEKQERIEQLRYELSIEKQRGAMADAGKIVDIEEEIAYLELERVEESQQQVAYIMDNMDLDGVTMRDMFKNDTPESAESSYQVVRIVVQNTLLQRDEHWMVQIKDLQERLAAETAAKDVAQAKADEAGEANAKLVTELRDVRSELLDVESKRDAAVAQLEEVKAEVRQKESHIDDLRQQIAVGAVQATKVIDVGDAMAAWKEQKKREEESKPAIYDVEWADDKRSTYTAKLAATDEVITFNYLEKGKYREVSAEEAPQFRISEEPQRVDEDLAQSASVEESGELTPPWGYPEDDTAEITTDGLAEEQLAGSSAEETEGTVTRAEFEELKRRVEALEVPQAEVA</sequence>
<reference evidence="3 4" key="1">
    <citation type="submission" date="2021-03" db="EMBL/GenBank/DDBJ databases">
        <title>Genomic Encyclopedia of Type Strains, Phase IV (KMG-IV): sequencing the most valuable type-strain genomes for metagenomic binning, comparative biology and taxonomic classification.</title>
        <authorList>
            <person name="Goeker M."/>
        </authorList>
    </citation>
    <scope>NUCLEOTIDE SEQUENCE [LARGE SCALE GENOMIC DNA]</scope>
    <source>
        <strain evidence="3 4">DSM 21292</strain>
    </source>
</reference>
<dbReference type="GO" id="GO:0051301">
    <property type="term" value="P:cell division"/>
    <property type="evidence" value="ECO:0007669"/>
    <property type="project" value="UniProtKB-KW"/>
</dbReference>
<organism evidence="3 4">
    <name type="scientific">Paenibacillus xylanexedens</name>
    <dbReference type="NCBI Taxonomy" id="528191"/>
    <lineage>
        <taxon>Bacteria</taxon>
        <taxon>Bacillati</taxon>
        <taxon>Bacillota</taxon>
        <taxon>Bacilli</taxon>
        <taxon>Bacillales</taxon>
        <taxon>Paenibacillaceae</taxon>
        <taxon>Paenibacillus</taxon>
    </lineage>
</organism>
<dbReference type="Proteomes" id="UP000810207">
    <property type="component" value="Unassembled WGS sequence"/>
</dbReference>
<gene>
    <name evidence="3" type="ORF">J2Z28_000417</name>
</gene>
<feature type="region of interest" description="Disordered" evidence="2">
    <location>
        <begin position="253"/>
        <end position="320"/>
    </location>
</feature>
<name>A0ABS4RPW5_PAEXY</name>
<feature type="compositionally biased region" description="Basic and acidic residues" evidence="2">
    <location>
        <begin position="261"/>
        <end position="270"/>
    </location>
</feature>
<keyword evidence="1" id="KW-0175">Coiled coil</keyword>
<keyword evidence="4" id="KW-1185">Reference proteome</keyword>
<accession>A0ABS4RPW5</accession>
<feature type="coiled-coil region" evidence="1">
    <location>
        <begin position="103"/>
        <end position="179"/>
    </location>
</feature>
<dbReference type="EMBL" id="JAGIKV010000001">
    <property type="protein sequence ID" value="MBP2243812.1"/>
    <property type="molecule type" value="Genomic_DNA"/>
</dbReference>